<evidence type="ECO:0000259" key="3">
    <source>
        <dbReference type="Pfam" id="PF07589"/>
    </source>
</evidence>
<dbReference type="AlphaFoldDB" id="A0A517ZMX5"/>
<gene>
    <name evidence="4" type="ORF">Mal52_22710</name>
</gene>
<protein>
    <submittedName>
        <fullName evidence="4">PEP-CTERM motif protein</fullName>
    </submittedName>
</protein>
<dbReference type="Pfam" id="PF07589">
    <property type="entry name" value="PEP-CTERM"/>
    <property type="match status" value="1"/>
</dbReference>
<keyword evidence="2" id="KW-0732">Signal</keyword>
<dbReference type="Proteomes" id="UP000319383">
    <property type="component" value="Chromosome"/>
</dbReference>
<keyword evidence="1" id="KW-0472">Membrane</keyword>
<reference evidence="4 5" key="1">
    <citation type="submission" date="2019-02" db="EMBL/GenBank/DDBJ databases">
        <title>Deep-cultivation of Planctomycetes and their phenomic and genomic characterization uncovers novel biology.</title>
        <authorList>
            <person name="Wiegand S."/>
            <person name="Jogler M."/>
            <person name="Boedeker C."/>
            <person name="Pinto D."/>
            <person name="Vollmers J."/>
            <person name="Rivas-Marin E."/>
            <person name="Kohn T."/>
            <person name="Peeters S.H."/>
            <person name="Heuer A."/>
            <person name="Rast P."/>
            <person name="Oberbeckmann S."/>
            <person name="Bunk B."/>
            <person name="Jeske O."/>
            <person name="Meyerdierks A."/>
            <person name="Storesund J.E."/>
            <person name="Kallscheuer N."/>
            <person name="Luecker S."/>
            <person name="Lage O.M."/>
            <person name="Pohl T."/>
            <person name="Merkel B.J."/>
            <person name="Hornburger P."/>
            <person name="Mueller R.-W."/>
            <person name="Bruemmer F."/>
            <person name="Labrenz M."/>
            <person name="Spormann A.M."/>
            <person name="Op den Camp H."/>
            <person name="Overmann J."/>
            <person name="Amann R."/>
            <person name="Jetten M.S.M."/>
            <person name="Mascher T."/>
            <person name="Medema M.H."/>
            <person name="Devos D.P."/>
            <person name="Kaster A.-K."/>
            <person name="Ovreas L."/>
            <person name="Rohde M."/>
            <person name="Galperin M.Y."/>
            <person name="Jogler C."/>
        </authorList>
    </citation>
    <scope>NUCLEOTIDE SEQUENCE [LARGE SCALE GENOMIC DNA]</scope>
    <source>
        <strain evidence="4 5">Mal52</strain>
    </source>
</reference>
<evidence type="ECO:0000256" key="1">
    <source>
        <dbReference type="SAM" id="Phobius"/>
    </source>
</evidence>
<dbReference type="InterPro" id="IPR013424">
    <property type="entry name" value="Ice-binding_C"/>
</dbReference>
<keyword evidence="1" id="KW-0812">Transmembrane</keyword>
<evidence type="ECO:0000313" key="4">
    <source>
        <dbReference type="EMBL" id="QDU43795.1"/>
    </source>
</evidence>
<feature type="signal peptide" evidence="2">
    <location>
        <begin position="1"/>
        <end position="23"/>
    </location>
</feature>
<name>A0A517ZMX5_9PLAN</name>
<accession>A0A517ZMX5</accession>
<evidence type="ECO:0000313" key="5">
    <source>
        <dbReference type="Proteomes" id="UP000319383"/>
    </source>
</evidence>
<organism evidence="4 5">
    <name type="scientific">Symmachiella dynata</name>
    <dbReference type="NCBI Taxonomy" id="2527995"/>
    <lineage>
        <taxon>Bacteria</taxon>
        <taxon>Pseudomonadati</taxon>
        <taxon>Planctomycetota</taxon>
        <taxon>Planctomycetia</taxon>
        <taxon>Planctomycetales</taxon>
        <taxon>Planctomycetaceae</taxon>
        <taxon>Symmachiella</taxon>
    </lineage>
</organism>
<dbReference type="NCBIfam" id="TIGR02595">
    <property type="entry name" value="PEP_CTERM"/>
    <property type="match status" value="1"/>
</dbReference>
<evidence type="ECO:0000256" key="2">
    <source>
        <dbReference type="SAM" id="SignalP"/>
    </source>
</evidence>
<proteinExistence type="predicted"/>
<feature type="domain" description="Ice-binding protein C-terminal" evidence="3">
    <location>
        <begin position="158"/>
        <end position="182"/>
    </location>
</feature>
<sequence precursor="true">MKKLILLSLALIAMSLTSATANAGVVSAWGGAGTSGTDPFGNPWLLNSDGWGMPGVGEGNIPWGGNVPVSDFHITFDLPTGVVIDQTGFNDVFRLAPFSGGQDDWDMTVMNGNTIWFEAPDPSLILQPGQNFFVNVSFSQPLSVIAFEATWTDDHVVVPEPSTFALLGIGGLALVGYGVRRKRQQAA</sequence>
<keyword evidence="5" id="KW-1185">Reference proteome</keyword>
<dbReference type="EMBL" id="CP036276">
    <property type="protein sequence ID" value="QDU43795.1"/>
    <property type="molecule type" value="Genomic_DNA"/>
</dbReference>
<feature type="chain" id="PRO_5021754372" evidence="2">
    <location>
        <begin position="24"/>
        <end position="187"/>
    </location>
</feature>
<dbReference type="KEGG" id="sdyn:Mal52_22710"/>
<keyword evidence="1" id="KW-1133">Transmembrane helix</keyword>
<feature type="transmembrane region" description="Helical" evidence="1">
    <location>
        <begin position="161"/>
        <end position="179"/>
    </location>
</feature>